<feature type="region of interest" description="Disordered" evidence="1">
    <location>
        <begin position="1"/>
        <end position="98"/>
    </location>
</feature>
<evidence type="ECO:0000313" key="2">
    <source>
        <dbReference type="EMBL" id="CAG8533488.1"/>
    </source>
</evidence>
<dbReference type="Proteomes" id="UP000789901">
    <property type="component" value="Unassembled WGS sequence"/>
</dbReference>
<accession>A0ABM8W5V8</accession>
<protein>
    <submittedName>
        <fullName evidence="2">4680_t:CDS:1</fullName>
    </submittedName>
</protein>
<organism evidence="2 3">
    <name type="scientific">Gigaspora margarita</name>
    <dbReference type="NCBI Taxonomy" id="4874"/>
    <lineage>
        <taxon>Eukaryota</taxon>
        <taxon>Fungi</taxon>
        <taxon>Fungi incertae sedis</taxon>
        <taxon>Mucoromycota</taxon>
        <taxon>Glomeromycotina</taxon>
        <taxon>Glomeromycetes</taxon>
        <taxon>Diversisporales</taxon>
        <taxon>Gigasporaceae</taxon>
        <taxon>Gigaspora</taxon>
    </lineage>
</organism>
<name>A0ABM8W5V8_GIGMA</name>
<keyword evidence="3" id="KW-1185">Reference proteome</keyword>
<feature type="compositionally biased region" description="Polar residues" evidence="1">
    <location>
        <begin position="13"/>
        <end position="35"/>
    </location>
</feature>
<reference evidence="2 3" key="1">
    <citation type="submission" date="2021-06" db="EMBL/GenBank/DDBJ databases">
        <authorList>
            <person name="Kallberg Y."/>
            <person name="Tangrot J."/>
            <person name="Rosling A."/>
        </authorList>
    </citation>
    <scope>NUCLEOTIDE SEQUENCE [LARGE SCALE GENOMIC DNA]</scope>
    <source>
        <strain evidence="2 3">120-4 pot B 10/14</strain>
    </source>
</reference>
<evidence type="ECO:0000256" key="1">
    <source>
        <dbReference type="SAM" id="MobiDB-lite"/>
    </source>
</evidence>
<gene>
    <name evidence="2" type="ORF">GMARGA_LOCUS3736</name>
</gene>
<sequence length="175" mass="19398">MRFQIEIRRQTRTTDGSTTSKKTVGASETSSNQTHDSQRLATMIHPTNESIPRHDDSINRSFDNKNSKAIYGPALDKTNAGGNEHQNQEHEQTPNIEGSLGQIEGNCPLTPIIKSLIIKTSSDIQGNSKQESDGSIKYKITTRKIPAIDYIAFKQLPAVQGMNNPKAIETERIHV</sequence>
<proteinExistence type="predicted"/>
<dbReference type="EMBL" id="CAJVQB010001388">
    <property type="protein sequence ID" value="CAG8533488.1"/>
    <property type="molecule type" value="Genomic_DNA"/>
</dbReference>
<feature type="compositionally biased region" description="Basic and acidic residues" evidence="1">
    <location>
        <begin position="51"/>
        <end position="66"/>
    </location>
</feature>
<evidence type="ECO:0000313" key="3">
    <source>
        <dbReference type="Proteomes" id="UP000789901"/>
    </source>
</evidence>
<comment type="caution">
    <text evidence="2">The sequence shown here is derived from an EMBL/GenBank/DDBJ whole genome shotgun (WGS) entry which is preliminary data.</text>
</comment>